<reference evidence="1 2" key="1">
    <citation type="submission" date="2019-04" db="EMBL/GenBank/DDBJ databases">
        <title>Lysinibacillus genome sequencing.</title>
        <authorList>
            <person name="Dunlap C."/>
        </authorList>
    </citation>
    <scope>NUCLEOTIDE SEQUENCE [LARGE SCALE GENOMIC DNA]</scope>
    <source>
        <strain evidence="1 2">CCTCC AB 2010389</strain>
    </source>
</reference>
<dbReference type="RefSeq" id="WP_107896282.1">
    <property type="nucleotide sequence ID" value="NZ_PYWM01000019.1"/>
</dbReference>
<protein>
    <submittedName>
        <fullName evidence="1">Uncharacterized protein</fullName>
    </submittedName>
</protein>
<dbReference type="AlphaFoldDB" id="A0A4U2XZZ1"/>
<dbReference type="EMBL" id="SZPU01000105">
    <property type="protein sequence ID" value="TKI53610.1"/>
    <property type="molecule type" value="Genomic_DNA"/>
</dbReference>
<organism evidence="1 2">
    <name type="scientific">Lysinibacillus mangiferihumi</name>
    <dbReference type="NCBI Taxonomy" id="1130819"/>
    <lineage>
        <taxon>Bacteria</taxon>
        <taxon>Bacillati</taxon>
        <taxon>Bacillota</taxon>
        <taxon>Bacilli</taxon>
        <taxon>Bacillales</taxon>
        <taxon>Bacillaceae</taxon>
        <taxon>Lysinibacillus</taxon>
    </lineage>
</organism>
<proteinExistence type="predicted"/>
<dbReference type="Proteomes" id="UP000308744">
    <property type="component" value="Unassembled WGS sequence"/>
</dbReference>
<gene>
    <name evidence="1" type="ORF">FC756_22950</name>
</gene>
<evidence type="ECO:0000313" key="1">
    <source>
        <dbReference type="EMBL" id="TKI53610.1"/>
    </source>
</evidence>
<accession>A0A4U2XZZ1</accession>
<comment type="caution">
    <text evidence="1">The sequence shown here is derived from an EMBL/GenBank/DDBJ whole genome shotgun (WGS) entry which is preliminary data.</text>
</comment>
<sequence>MRKQTFKEYLLRNYPPNVRSLEEAYACNIWKDCTLEEAIDMSNKIIELFKEVNMTYNDAYAMLGFIRMDLDYRSERVKF</sequence>
<name>A0A4U2XZZ1_9BACI</name>
<keyword evidence="2" id="KW-1185">Reference proteome</keyword>
<evidence type="ECO:0000313" key="2">
    <source>
        <dbReference type="Proteomes" id="UP000308744"/>
    </source>
</evidence>